<evidence type="ECO:0000313" key="4">
    <source>
        <dbReference type="Proteomes" id="UP001361239"/>
    </source>
</evidence>
<evidence type="ECO:0000256" key="1">
    <source>
        <dbReference type="SAM" id="SignalP"/>
    </source>
</evidence>
<feature type="signal peptide" evidence="1">
    <location>
        <begin position="1"/>
        <end position="22"/>
    </location>
</feature>
<reference evidence="3 4" key="1">
    <citation type="submission" date="2024-03" db="EMBL/GenBank/DDBJ databases">
        <authorList>
            <person name="Jo J.-H."/>
        </authorList>
    </citation>
    <scope>NUCLEOTIDE SEQUENCE [LARGE SCALE GENOMIC DNA]</scope>
    <source>
        <strain evidence="3 4">PS1R-30</strain>
    </source>
</reference>
<evidence type="ECO:0000313" key="3">
    <source>
        <dbReference type="EMBL" id="MEJ5975222.1"/>
    </source>
</evidence>
<dbReference type="Gene3D" id="2.60.40.3680">
    <property type="match status" value="2"/>
</dbReference>
<keyword evidence="1" id="KW-0732">Signal</keyword>
<dbReference type="RefSeq" id="WP_339585188.1">
    <property type="nucleotide sequence ID" value="NZ_JBBHJZ010000001.1"/>
</dbReference>
<gene>
    <name evidence="3" type="ORF">WG901_01135</name>
</gene>
<proteinExistence type="predicted"/>
<dbReference type="EMBL" id="JBBHJZ010000001">
    <property type="protein sequence ID" value="MEJ5975222.1"/>
    <property type="molecule type" value="Genomic_DNA"/>
</dbReference>
<name>A0ABU8RQE8_9SPHN</name>
<dbReference type="Proteomes" id="UP001361239">
    <property type="component" value="Unassembled WGS sequence"/>
</dbReference>
<protein>
    <submittedName>
        <fullName evidence="3">DUF4424 family protein</fullName>
    </submittedName>
</protein>
<feature type="chain" id="PRO_5046120199" evidence="1">
    <location>
        <begin position="23"/>
        <end position="329"/>
    </location>
</feature>
<comment type="caution">
    <text evidence="3">The sequence shown here is derived from an EMBL/GenBank/DDBJ whole genome shotgun (WGS) entry which is preliminary data.</text>
</comment>
<sequence length="329" mass="37123">MIRHVRSAVLALLALPAAPSLANDSSAAIGIGGLELTRNDAISMDSEDLYLSTEEVRVRYRFTNRSPRDVETLVSFPVPHLPGGIDGYLGDRSLPDFREDLKFRTTIDGKPVQLDYVEKLEIAGRDVTARITQLGWPRLWNPVDYDDNLAFVEKLSEAERQAYIREGLLRRQDDVVLPAWNLVTHVTRRQVFPAGKTVEVTHRYVPLAGGSVGGALDPEYRRDTAADYTKRYCTDRNFYAGIDRRLGTRPPGERPGYFERWLGYILSSGANWRGPIGDFRLVIDKGKPDNLVSFCKDGVKKISPTQFEVRKMQFEPKGDIDVLIVEWAP</sequence>
<keyword evidence="4" id="KW-1185">Reference proteome</keyword>
<dbReference type="InterPro" id="IPR025538">
    <property type="entry name" value="DUF4424"/>
</dbReference>
<organism evidence="3 4">
    <name type="scientific">Novosphingobium anseongense</name>
    <dbReference type="NCBI Taxonomy" id="3133436"/>
    <lineage>
        <taxon>Bacteria</taxon>
        <taxon>Pseudomonadati</taxon>
        <taxon>Pseudomonadota</taxon>
        <taxon>Alphaproteobacteria</taxon>
        <taxon>Sphingomonadales</taxon>
        <taxon>Sphingomonadaceae</taxon>
        <taxon>Novosphingobium</taxon>
    </lineage>
</organism>
<dbReference type="Pfam" id="PF14415">
    <property type="entry name" value="DUF4424"/>
    <property type="match status" value="1"/>
</dbReference>
<evidence type="ECO:0000259" key="2">
    <source>
        <dbReference type="Pfam" id="PF14415"/>
    </source>
</evidence>
<accession>A0ABU8RQE8</accession>
<feature type="domain" description="DUF4424" evidence="2">
    <location>
        <begin position="22"/>
        <end position="323"/>
    </location>
</feature>